<proteinExistence type="predicted"/>
<evidence type="ECO:0000313" key="2">
    <source>
        <dbReference type="EMBL" id="GFR41775.1"/>
    </source>
</evidence>
<dbReference type="AlphaFoldDB" id="A0AAD3DH87"/>
<gene>
    <name evidence="2" type="ORF">Agub_g2534</name>
</gene>
<reference evidence="2 3" key="1">
    <citation type="journal article" date="2021" name="Sci. Rep.">
        <title>Genome sequencing of the multicellular alga Astrephomene provides insights into convergent evolution of germ-soma differentiation.</title>
        <authorList>
            <person name="Yamashita S."/>
            <person name="Yamamoto K."/>
            <person name="Matsuzaki R."/>
            <person name="Suzuki S."/>
            <person name="Yamaguchi H."/>
            <person name="Hirooka S."/>
            <person name="Minakuchi Y."/>
            <person name="Miyagishima S."/>
            <person name="Kawachi M."/>
            <person name="Toyoda A."/>
            <person name="Nozaki H."/>
        </authorList>
    </citation>
    <scope>NUCLEOTIDE SEQUENCE [LARGE SCALE GENOMIC DNA]</scope>
    <source>
        <strain evidence="2 3">NIES-4017</strain>
    </source>
</reference>
<keyword evidence="3" id="KW-1185">Reference proteome</keyword>
<dbReference type="EMBL" id="BMAR01000002">
    <property type="protein sequence ID" value="GFR41775.1"/>
    <property type="molecule type" value="Genomic_DNA"/>
</dbReference>
<sequence>MQASALLSAEPKHGLSCWKACKKAPQVIAPLACPNYVLTRRGRPRYSHRLPSLAPCSRARRRDHSSTIGHGCSSTPTDIAYPYNDGDGKGQKATLEHIFPAALDPQQPLTQLQQQQQQPPEEQQQQQQPPGVASSPSSQAPWQVGAGACFVGRSISFTHSPHCYGRGFTCPMS</sequence>
<organism evidence="2 3">
    <name type="scientific">Astrephomene gubernaculifera</name>
    <dbReference type="NCBI Taxonomy" id="47775"/>
    <lineage>
        <taxon>Eukaryota</taxon>
        <taxon>Viridiplantae</taxon>
        <taxon>Chlorophyta</taxon>
        <taxon>core chlorophytes</taxon>
        <taxon>Chlorophyceae</taxon>
        <taxon>CS clade</taxon>
        <taxon>Chlamydomonadales</taxon>
        <taxon>Astrephomenaceae</taxon>
        <taxon>Astrephomene</taxon>
    </lineage>
</organism>
<feature type="region of interest" description="Disordered" evidence="1">
    <location>
        <begin position="108"/>
        <end position="140"/>
    </location>
</feature>
<comment type="caution">
    <text evidence="2">The sequence shown here is derived from an EMBL/GenBank/DDBJ whole genome shotgun (WGS) entry which is preliminary data.</text>
</comment>
<dbReference type="Proteomes" id="UP001054857">
    <property type="component" value="Unassembled WGS sequence"/>
</dbReference>
<accession>A0AAD3DH87</accession>
<protein>
    <submittedName>
        <fullName evidence="2">Uncharacterized protein</fullName>
    </submittedName>
</protein>
<evidence type="ECO:0000256" key="1">
    <source>
        <dbReference type="SAM" id="MobiDB-lite"/>
    </source>
</evidence>
<name>A0AAD3DH87_9CHLO</name>
<evidence type="ECO:0000313" key="3">
    <source>
        <dbReference type="Proteomes" id="UP001054857"/>
    </source>
</evidence>
<feature type="compositionally biased region" description="Low complexity" evidence="1">
    <location>
        <begin position="108"/>
        <end position="130"/>
    </location>
</feature>